<reference evidence="2" key="1">
    <citation type="journal article" date="2019" name="Int. J. Syst. Evol. Microbiol.">
        <title>The Global Catalogue of Microorganisms (GCM) 10K type strain sequencing project: providing services to taxonomists for standard genome sequencing and annotation.</title>
        <authorList>
            <consortium name="The Broad Institute Genomics Platform"/>
            <consortium name="The Broad Institute Genome Sequencing Center for Infectious Disease"/>
            <person name="Wu L."/>
            <person name="Ma J."/>
        </authorList>
    </citation>
    <scope>NUCLEOTIDE SEQUENCE [LARGE SCALE GENOMIC DNA]</scope>
    <source>
        <strain evidence="2">JCM 11590</strain>
    </source>
</reference>
<evidence type="ECO:0000313" key="2">
    <source>
        <dbReference type="Proteomes" id="UP000633263"/>
    </source>
</evidence>
<organism evidence="1 2">
    <name type="scientific">Halopseudomonas pertucinogena</name>
    <dbReference type="NCBI Taxonomy" id="86175"/>
    <lineage>
        <taxon>Bacteria</taxon>
        <taxon>Pseudomonadati</taxon>
        <taxon>Pseudomonadota</taxon>
        <taxon>Gammaproteobacteria</taxon>
        <taxon>Pseudomonadales</taxon>
        <taxon>Pseudomonadaceae</taxon>
        <taxon>Halopseudomonas</taxon>
    </lineage>
</organism>
<accession>A0ABQ2CR18</accession>
<gene>
    <name evidence="1" type="ORF">GCM10009083_21770</name>
</gene>
<sequence length="64" mass="7134">MTRCASRSRHNCARRLAAPVSQSIWEVVAKLKDDMSTSLAWGGGGFTVRRKGAGRQAWGWDWRG</sequence>
<dbReference type="EMBL" id="BMNN01000004">
    <property type="protein sequence ID" value="GGJ04497.1"/>
    <property type="molecule type" value="Genomic_DNA"/>
</dbReference>
<name>A0ABQ2CR18_9GAMM</name>
<protein>
    <submittedName>
        <fullName evidence="1">Uncharacterized protein</fullName>
    </submittedName>
</protein>
<proteinExistence type="predicted"/>
<keyword evidence="2" id="KW-1185">Reference proteome</keyword>
<comment type="caution">
    <text evidence="1">The sequence shown here is derived from an EMBL/GenBank/DDBJ whole genome shotgun (WGS) entry which is preliminary data.</text>
</comment>
<evidence type="ECO:0000313" key="1">
    <source>
        <dbReference type="EMBL" id="GGJ04497.1"/>
    </source>
</evidence>
<dbReference type="Proteomes" id="UP000633263">
    <property type="component" value="Unassembled WGS sequence"/>
</dbReference>